<feature type="domain" description="Endonuclease/exonuclease/phosphatase" evidence="3">
    <location>
        <begin position="156"/>
        <end position="401"/>
    </location>
</feature>
<dbReference type="Pfam" id="PF03372">
    <property type="entry name" value="Exo_endo_phos"/>
    <property type="match status" value="1"/>
</dbReference>
<dbReference type="InterPro" id="IPR036691">
    <property type="entry name" value="Endo/exonu/phosph_ase_sf"/>
</dbReference>
<proteinExistence type="predicted"/>
<evidence type="ECO:0000259" key="3">
    <source>
        <dbReference type="Pfam" id="PF03372"/>
    </source>
</evidence>
<dbReference type="SUPFAM" id="SSF56219">
    <property type="entry name" value="DNase I-like"/>
    <property type="match status" value="1"/>
</dbReference>
<evidence type="ECO:0000256" key="1">
    <source>
        <dbReference type="SAM" id="MobiDB-lite"/>
    </source>
</evidence>
<protein>
    <submittedName>
        <fullName evidence="4">Endonuclease/exonuclease/phosphatase family protein</fullName>
    </submittedName>
</protein>
<dbReference type="Gene3D" id="3.60.10.10">
    <property type="entry name" value="Endonuclease/exonuclease/phosphatase"/>
    <property type="match status" value="1"/>
</dbReference>
<feature type="transmembrane region" description="Helical" evidence="2">
    <location>
        <begin position="87"/>
        <end position="114"/>
    </location>
</feature>
<keyword evidence="2" id="KW-0472">Membrane</keyword>
<reference evidence="4 5" key="1">
    <citation type="submission" date="2023-09" db="EMBL/GenBank/DDBJ databases">
        <authorList>
            <person name="Rey-Velasco X."/>
        </authorList>
    </citation>
    <scope>NUCLEOTIDE SEQUENCE [LARGE SCALE GENOMIC DNA]</scope>
    <source>
        <strain evidence="4 5">F394</strain>
    </source>
</reference>
<dbReference type="GO" id="GO:0004519">
    <property type="term" value="F:endonuclease activity"/>
    <property type="evidence" value="ECO:0007669"/>
    <property type="project" value="UniProtKB-KW"/>
</dbReference>
<gene>
    <name evidence="4" type="ORF">RM540_05595</name>
</gene>
<dbReference type="RefSeq" id="WP_311662562.1">
    <property type="nucleotide sequence ID" value="NZ_JAVRHT010000009.1"/>
</dbReference>
<feature type="region of interest" description="Disordered" evidence="1">
    <location>
        <begin position="1"/>
        <end position="32"/>
    </location>
</feature>
<dbReference type="Proteomes" id="UP001267426">
    <property type="component" value="Unassembled WGS sequence"/>
</dbReference>
<keyword evidence="4" id="KW-0378">Hydrolase</keyword>
<evidence type="ECO:0000313" key="5">
    <source>
        <dbReference type="Proteomes" id="UP001267426"/>
    </source>
</evidence>
<feature type="transmembrane region" description="Helical" evidence="2">
    <location>
        <begin position="56"/>
        <end position="81"/>
    </location>
</feature>
<comment type="caution">
    <text evidence="4">The sequence shown here is derived from an EMBL/GenBank/DDBJ whole genome shotgun (WGS) entry which is preliminary data.</text>
</comment>
<name>A0ABU3BPJ9_9BACT</name>
<keyword evidence="2" id="KW-1133">Transmembrane helix</keyword>
<keyword evidence="4" id="KW-0255">Endonuclease</keyword>
<dbReference type="InterPro" id="IPR005135">
    <property type="entry name" value="Endo/exonuclease/phosphatase"/>
</dbReference>
<evidence type="ECO:0000256" key="2">
    <source>
        <dbReference type="SAM" id="Phobius"/>
    </source>
</evidence>
<accession>A0ABU3BPJ9</accession>
<keyword evidence="2" id="KW-0812">Transmembrane</keyword>
<keyword evidence="5" id="KW-1185">Reference proteome</keyword>
<feature type="transmembrane region" description="Helical" evidence="2">
    <location>
        <begin position="121"/>
        <end position="138"/>
    </location>
</feature>
<organism evidence="4 5">
    <name type="scientific">Rubrivirga litoralis</name>
    <dbReference type="NCBI Taxonomy" id="3075598"/>
    <lineage>
        <taxon>Bacteria</taxon>
        <taxon>Pseudomonadati</taxon>
        <taxon>Rhodothermota</taxon>
        <taxon>Rhodothermia</taxon>
        <taxon>Rhodothermales</taxon>
        <taxon>Rubricoccaceae</taxon>
        <taxon>Rubrivirga</taxon>
    </lineage>
</organism>
<keyword evidence="4" id="KW-0540">Nuclease</keyword>
<sequence>MSEHEPRRRRSRSGSRSRSESRSRSGRSGWGPADWAHLRRDRRITAQRRRALRRRWAGRLGVGGAAALAALAAVGASARWVRPAGGWVPQVAALLLPALGPALGLSAVAAGAVAVRSRRPVWGVGAVALAAAAAAVWVRHPAPPPAPGGAEGLRVMTLNVGRTSSEAAYRVADYVQRTEPDVVFLQEADARSIVVDGQRLRIYHPTIEAILSSGAYRVGGGVDTLVARERGPANRQVFLTRLPVLAHEAGELGPPNTEPSVYARAEVSWRGRRVALYNVHLRPFNPAAEWSFRRMVNPAVWAETPGRLREFFAVQGEEAERLAALIEADPLPVVVAGDFNATADQWSRARLARHTREVLGRRPWAATRPDSVPVAPIDGVLVGAGWSVRAASVGPPGLSDHRAVSAELVYSGE</sequence>
<dbReference type="EMBL" id="JAVRHT010000009">
    <property type="protein sequence ID" value="MDT0631219.1"/>
    <property type="molecule type" value="Genomic_DNA"/>
</dbReference>
<evidence type="ECO:0000313" key="4">
    <source>
        <dbReference type="EMBL" id="MDT0631219.1"/>
    </source>
</evidence>